<name>A0A9I9E4V6_CUCME</name>
<proteinExistence type="predicted"/>
<evidence type="ECO:0000313" key="1">
    <source>
        <dbReference type="EnsemblPlants" id="MELO3C028773.2.1"/>
    </source>
</evidence>
<dbReference type="AlphaFoldDB" id="A0A9I9E4V6"/>
<sequence length="66" mass="7500">MATVRFPPPLGFPTHSIHIDRKIFTLKCDKSTNNQSIMITEQGKSSIQTAFIFQLPVPRSLQPQIF</sequence>
<dbReference type="Gramene" id="MELO3C028773.2.1">
    <property type="protein sequence ID" value="MELO3C028773.2.1"/>
    <property type="gene ID" value="MELO3C028773.2"/>
</dbReference>
<dbReference type="EnsemblPlants" id="MELO3C028773.2.1">
    <property type="protein sequence ID" value="MELO3C028773.2.1"/>
    <property type="gene ID" value="MELO3C028773.2"/>
</dbReference>
<protein>
    <submittedName>
        <fullName evidence="1">Uncharacterized protein</fullName>
    </submittedName>
</protein>
<organism evidence="1">
    <name type="scientific">Cucumis melo</name>
    <name type="common">Muskmelon</name>
    <dbReference type="NCBI Taxonomy" id="3656"/>
    <lineage>
        <taxon>Eukaryota</taxon>
        <taxon>Viridiplantae</taxon>
        <taxon>Streptophyta</taxon>
        <taxon>Embryophyta</taxon>
        <taxon>Tracheophyta</taxon>
        <taxon>Spermatophyta</taxon>
        <taxon>Magnoliopsida</taxon>
        <taxon>eudicotyledons</taxon>
        <taxon>Gunneridae</taxon>
        <taxon>Pentapetalae</taxon>
        <taxon>rosids</taxon>
        <taxon>fabids</taxon>
        <taxon>Cucurbitales</taxon>
        <taxon>Cucurbitaceae</taxon>
        <taxon>Benincaseae</taxon>
        <taxon>Cucumis</taxon>
    </lineage>
</organism>
<accession>A0A9I9E4V6</accession>
<reference evidence="1" key="1">
    <citation type="submission" date="2023-03" db="UniProtKB">
        <authorList>
            <consortium name="EnsemblPlants"/>
        </authorList>
    </citation>
    <scope>IDENTIFICATION</scope>
</reference>